<comment type="catalytic activity">
    <reaction evidence="11 12">
        <text>tRNA(Met) + L-methionine + ATP = L-methionyl-tRNA(Met) + AMP + diphosphate</text>
        <dbReference type="Rhea" id="RHEA:13481"/>
        <dbReference type="Rhea" id="RHEA-COMP:9667"/>
        <dbReference type="Rhea" id="RHEA-COMP:9698"/>
        <dbReference type="ChEBI" id="CHEBI:30616"/>
        <dbReference type="ChEBI" id="CHEBI:33019"/>
        <dbReference type="ChEBI" id="CHEBI:57844"/>
        <dbReference type="ChEBI" id="CHEBI:78442"/>
        <dbReference type="ChEBI" id="CHEBI:78530"/>
        <dbReference type="ChEBI" id="CHEBI:456215"/>
        <dbReference type="EC" id="6.1.1.10"/>
    </reaction>
</comment>
<evidence type="ECO:0000256" key="4">
    <source>
        <dbReference type="ARBA" id="ARBA00022490"/>
    </source>
</evidence>
<evidence type="ECO:0000256" key="2">
    <source>
        <dbReference type="ARBA" id="ARBA00004496"/>
    </source>
</evidence>
<feature type="binding site" evidence="12">
    <location>
        <position position="159"/>
    </location>
    <ligand>
        <name>Zn(2+)</name>
        <dbReference type="ChEBI" id="CHEBI:29105"/>
    </ligand>
</feature>
<feature type="domain" description="Methionyl/Leucyl tRNA synthetase" evidence="13">
    <location>
        <begin position="4"/>
        <end position="409"/>
    </location>
</feature>
<evidence type="ECO:0000259" key="14">
    <source>
        <dbReference type="Pfam" id="PF19303"/>
    </source>
</evidence>
<dbReference type="EMBL" id="AQQY01000007">
    <property type="protein sequence ID" value="KCV81566.1"/>
    <property type="molecule type" value="Genomic_DNA"/>
</dbReference>
<organism evidence="15 16">
    <name type="scientific">Actibacterium atlanticum</name>
    <dbReference type="NCBI Taxonomy" id="1461693"/>
    <lineage>
        <taxon>Bacteria</taxon>
        <taxon>Pseudomonadati</taxon>
        <taxon>Pseudomonadota</taxon>
        <taxon>Alphaproteobacteria</taxon>
        <taxon>Rhodobacterales</taxon>
        <taxon>Roseobacteraceae</taxon>
        <taxon>Actibacterium</taxon>
    </lineage>
</organism>
<dbReference type="HAMAP" id="MF_00098">
    <property type="entry name" value="Met_tRNA_synth_type1"/>
    <property type="match status" value="1"/>
</dbReference>
<dbReference type="Pfam" id="PF19303">
    <property type="entry name" value="Anticodon_3"/>
    <property type="match status" value="1"/>
</dbReference>
<dbReference type="EC" id="6.1.1.10" evidence="12"/>
<dbReference type="InterPro" id="IPR023458">
    <property type="entry name" value="Met-tRNA_ligase_1"/>
</dbReference>
<feature type="short sequence motif" description="'HIGH' region" evidence="12">
    <location>
        <begin position="11"/>
        <end position="21"/>
    </location>
</feature>
<evidence type="ECO:0000256" key="12">
    <source>
        <dbReference type="HAMAP-Rule" id="MF_00098"/>
    </source>
</evidence>
<evidence type="ECO:0000256" key="9">
    <source>
        <dbReference type="ARBA" id="ARBA00022917"/>
    </source>
</evidence>
<dbReference type="PANTHER" id="PTHR45765">
    <property type="entry name" value="METHIONINE--TRNA LIGASE"/>
    <property type="match status" value="1"/>
</dbReference>
<dbReference type="NCBIfam" id="TIGR00398">
    <property type="entry name" value="metG"/>
    <property type="match status" value="1"/>
</dbReference>
<dbReference type="Proteomes" id="UP000024836">
    <property type="component" value="Unassembled WGS sequence"/>
</dbReference>
<evidence type="ECO:0000313" key="15">
    <source>
        <dbReference type="EMBL" id="KCV81566.1"/>
    </source>
</evidence>
<dbReference type="CDD" id="cd00814">
    <property type="entry name" value="MetRS_core"/>
    <property type="match status" value="1"/>
</dbReference>
<dbReference type="GO" id="GO:0017101">
    <property type="term" value="C:aminoacyl-tRNA synthetase multienzyme complex"/>
    <property type="evidence" value="ECO:0007669"/>
    <property type="project" value="TreeGrafter"/>
</dbReference>
<keyword evidence="5 12" id="KW-0436">Ligase</keyword>
<dbReference type="OrthoDB" id="9810191at2"/>
<dbReference type="Pfam" id="PF09334">
    <property type="entry name" value="tRNA-synt_1g"/>
    <property type="match status" value="1"/>
</dbReference>
<keyword evidence="10 12" id="KW-0030">Aminoacyl-tRNA synthetase</keyword>
<dbReference type="STRING" id="1461693.ATO10_11657"/>
<evidence type="ECO:0000256" key="1">
    <source>
        <dbReference type="ARBA" id="ARBA00003314"/>
    </source>
</evidence>
<keyword evidence="12" id="KW-0479">Metal-binding</keyword>
<comment type="similarity">
    <text evidence="3 12">Belongs to the class-I aminoacyl-tRNA synthetase family. MetG type 1 subfamily.</text>
</comment>
<dbReference type="GO" id="GO:0004825">
    <property type="term" value="F:methionine-tRNA ligase activity"/>
    <property type="evidence" value="ECO:0007669"/>
    <property type="project" value="UniProtKB-UniRule"/>
</dbReference>
<feature type="binding site" evidence="12">
    <location>
        <position position="146"/>
    </location>
    <ligand>
        <name>Zn(2+)</name>
        <dbReference type="ChEBI" id="CHEBI:29105"/>
    </ligand>
</feature>
<feature type="binding site" evidence="12">
    <location>
        <position position="156"/>
    </location>
    <ligand>
        <name>Zn(2+)</name>
        <dbReference type="ChEBI" id="CHEBI:29105"/>
    </ligand>
</feature>
<dbReference type="eggNOG" id="COG0143">
    <property type="taxonomic scope" value="Bacteria"/>
</dbReference>
<keyword evidence="6 12" id="KW-0547">Nucleotide-binding</keyword>
<name>A0A058ZL88_9RHOB</name>
<evidence type="ECO:0000256" key="6">
    <source>
        <dbReference type="ARBA" id="ARBA00022741"/>
    </source>
</evidence>
<protein>
    <recommendedName>
        <fullName evidence="12">Methionine--tRNA ligase</fullName>
        <ecNumber evidence="12">6.1.1.10</ecNumber>
    </recommendedName>
    <alternativeName>
        <fullName evidence="12">Methionyl-tRNA synthetase</fullName>
        <shortName evidence="12">MetRS</shortName>
    </alternativeName>
</protein>
<dbReference type="FunFam" id="2.20.28.20:FF:000001">
    <property type="entry name" value="Methionine--tRNA ligase"/>
    <property type="match status" value="1"/>
</dbReference>
<dbReference type="GO" id="GO:0005524">
    <property type="term" value="F:ATP binding"/>
    <property type="evidence" value="ECO:0007669"/>
    <property type="project" value="UniProtKB-UniRule"/>
</dbReference>
<evidence type="ECO:0000256" key="3">
    <source>
        <dbReference type="ARBA" id="ARBA00008258"/>
    </source>
</evidence>
<dbReference type="CDD" id="cd07957">
    <property type="entry name" value="Anticodon_Ia_Met"/>
    <property type="match status" value="1"/>
</dbReference>
<dbReference type="GO" id="GO:0046872">
    <property type="term" value="F:metal ion binding"/>
    <property type="evidence" value="ECO:0007669"/>
    <property type="project" value="UniProtKB-KW"/>
</dbReference>
<dbReference type="InterPro" id="IPR015413">
    <property type="entry name" value="Methionyl/Leucyl_tRNA_Synth"/>
</dbReference>
<dbReference type="RefSeq" id="WP_035251675.1">
    <property type="nucleotide sequence ID" value="NZ_AQQY01000007.1"/>
</dbReference>
<dbReference type="GO" id="GO:0006431">
    <property type="term" value="P:methionyl-tRNA aminoacylation"/>
    <property type="evidence" value="ECO:0007669"/>
    <property type="project" value="UniProtKB-UniRule"/>
</dbReference>
<gene>
    <name evidence="12" type="primary">metG</name>
    <name evidence="15" type="ORF">ATO10_11657</name>
</gene>
<dbReference type="InterPro" id="IPR014729">
    <property type="entry name" value="Rossmann-like_a/b/a_fold"/>
</dbReference>
<accession>A0A058ZL88</accession>
<reference evidence="15 16" key="1">
    <citation type="submission" date="2013-04" db="EMBL/GenBank/DDBJ databases">
        <title>Shimia sp. 22II-S11-Z10 Genome Sequencing.</title>
        <authorList>
            <person name="Lai Q."/>
            <person name="Li G."/>
            <person name="Shao Z."/>
        </authorList>
    </citation>
    <scope>NUCLEOTIDE SEQUENCE [LARGE SCALE GENOMIC DNA]</scope>
    <source>
        <strain evidence="16">22II-S11-Z10</strain>
    </source>
</reference>
<dbReference type="InterPro" id="IPR029038">
    <property type="entry name" value="MetRS_Zn"/>
</dbReference>
<dbReference type="GO" id="GO:0005829">
    <property type="term" value="C:cytosol"/>
    <property type="evidence" value="ECO:0007669"/>
    <property type="project" value="TreeGrafter"/>
</dbReference>
<evidence type="ECO:0000256" key="10">
    <source>
        <dbReference type="ARBA" id="ARBA00023146"/>
    </source>
</evidence>
<dbReference type="SUPFAM" id="SSF47323">
    <property type="entry name" value="Anticodon-binding domain of a subclass of class I aminoacyl-tRNA synthetases"/>
    <property type="match status" value="1"/>
</dbReference>
<comment type="function">
    <text evidence="1 12">Is required not only for elongation of protein synthesis but also for the initiation of all mRNA translation through initiator tRNA(fMet) aminoacylation.</text>
</comment>
<dbReference type="InterPro" id="IPR014758">
    <property type="entry name" value="Met-tRNA_synth"/>
</dbReference>
<keyword evidence="16" id="KW-1185">Reference proteome</keyword>
<evidence type="ECO:0000256" key="11">
    <source>
        <dbReference type="ARBA" id="ARBA00047364"/>
    </source>
</evidence>
<comment type="subcellular location">
    <subcellularLocation>
        <location evidence="2 12">Cytoplasm</location>
    </subcellularLocation>
</comment>
<feature type="binding site" evidence="12">
    <location>
        <position position="349"/>
    </location>
    <ligand>
        <name>ATP</name>
        <dbReference type="ChEBI" id="CHEBI:30616"/>
    </ligand>
</feature>
<dbReference type="SUPFAM" id="SSF57770">
    <property type="entry name" value="Methionyl-tRNA synthetase (MetRS), Zn-domain"/>
    <property type="match status" value="1"/>
</dbReference>
<dbReference type="InterPro" id="IPR041872">
    <property type="entry name" value="Anticodon_Met"/>
</dbReference>
<dbReference type="InterPro" id="IPR009080">
    <property type="entry name" value="tRNAsynth_Ia_anticodon-bd"/>
</dbReference>
<dbReference type="PANTHER" id="PTHR45765:SF1">
    <property type="entry name" value="METHIONINE--TRNA LIGASE, CYTOPLASMIC"/>
    <property type="match status" value="1"/>
</dbReference>
<comment type="cofactor">
    <cofactor evidence="12">
        <name>Zn(2+)</name>
        <dbReference type="ChEBI" id="CHEBI:29105"/>
    </cofactor>
    <text evidence="12">Binds 1 zinc ion per subunit.</text>
</comment>
<comment type="caution">
    <text evidence="15">The sequence shown here is derived from an EMBL/GenBank/DDBJ whole genome shotgun (WGS) entry which is preliminary data.</text>
</comment>
<evidence type="ECO:0000259" key="13">
    <source>
        <dbReference type="Pfam" id="PF09334"/>
    </source>
</evidence>
<comment type="subunit">
    <text evidence="12">Monomer.</text>
</comment>
<keyword evidence="7 12" id="KW-0862">Zinc</keyword>
<dbReference type="PRINTS" id="PR01041">
    <property type="entry name" value="TRNASYNTHMET"/>
</dbReference>
<feature type="domain" description="Methionyl-tRNA synthetase anticodon-binding" evidence="14">
    <location>
        <begin position="421"/>
        <end position="572"/>
    </location>
</feature>
<feature type="binding site" evidence="12">
    <location>
        <position position="143"/>
    </location>
    <ligand>
        <name>Zn(2+)</name>
        <dbReference type="ChEBI" id="CHEBI:29105"/>
    </ligand>
</feature>
<dbReference type="SUPFAM" id="SSF52374">
    <property type="entry name" value="Nucleotidylyl transferase"/>
    <property type="match status" value="1"/>
</dbReference>
<evidence type="ECO:0000256" key="7">
    <source>
        <dbReference type="ARBA" id="ARBA00022833"/>
    </source>
</evidence>
<dbReference type="Gene3D" id="2.20.28.20">
    <property type="entry name" value="Methionyl-tRNA synthetase, Zn-domain"/>
    <property type="match status" value="1"/>
</dbReference>
<dbReference type="AlphaFoldDB" id="A0A058ZL88"/>
<keyword evidence="8 12" id="KW-0067">ATP-binding</keyword>
<evidence type="ECO:0000313" key="16">
    <source>
        <dbReference type="Proteomes" id="UP000024836"/>
    </source>
</evidence>
<evidence type="ECO:0000256" key="8">
    <source>
        <dbReference type="ARBA" id="ARBA00022840"/>
    </source>
</evidence>
<keyword evidence="4 12" id="KW-0963">Cytoplasm</keyword>
<keyword evidence="9 12" id="KW-0648">Protein biosynthesis</keyword>
<dbReference type="PATRIC" id="fig|1461693.3.peg.2363"/>
<feature type="short sequence motif" description="'KMSKS' region" evidence="12">
    <location>
        <begin position="346"/>
        <end position="350"/>
    </location>
</feature>
<dbReference type="InterPro" id="IPR033911">
    <property type="entry name" value="MetRS_core"/>
</dbReference>
<proteinExistence type="inferred from homology"/>
<sequence length="572" mass="64511">MSRILITSALPYINGIKHLGNLVGSQLPADLYARYMRQRGHEVMFICATDEHGTPAELAAAKTGEEVSTYCARMHDVQAELAKGFRLSFDHYGRSSSQRNHAITQHLANKLAENGFIEEVTEKQVYSNADGRFLPDRYIEGTCPNCGYDRARGDQCENCTKQLDPTDLIDPRSAVSGSTDLEVRETKHLYLKQTALKDEIDQWIDSQEGWPVLTTSIAKKWLHDGDGLQDRGITRDLKWGVPVTKGDAPWPGMEGKVFYVWFDAPIEYIAATAEWADANGKTDADWERWWRTDKGADDVRYVQFMGKDNVPFHTLSFPATLMGSREPWKKVDFIKSFNYLNYDGGQFSTSQGRGVFMDQALDILPADYWRWWLLSHAPESSDSEFTWENFQQSVNKDLADVLGNFVSRVTKFCRSKFTEAVPEGGAWGAQEEALIADLTSRIRAYEGHMEAMEVRKAAGELRAIWVAGNEYLQSAAPWSTFKTDPEQAAAQVRLALNLIRIYAVLSRPFIPDACDTLMAAMQTDDNSWPEDVAAALNTLPAGHAFTVPDVTFRKISDEEREEWESKFAGTRD</sequence>
<evidence type="ECO:0000256" key="5">
    <source>
        <dbReference type="ARBA" id="ARBA00022598"/>
    </source>
</evidence>
<dbReference type="Gene3D" id="3.40.50.620">
    <property type="entry name" value="HUPs"/>
    <property type="match status" value="1"/>
</dbReference>
<dbReference type="Gene3D" id="1.10.730.10">
    <property type="entry name" value="Isoleucyl-tRNA Synthetase, Domain 1"/>
    <property type="match status" value="1"/>
</dbReference>